<evidence type="ECO:0000256" key="1">
    <source>
        <dbReference type="ARBA" id="ARBA00022603"/>
    </source>
</evidence>
<dbReference type="InterPro" id="IPR029063">
    <property type="entry name" value="SAM-dependent_MTases_sf"/>
</dbReference>
<dbReference type="Proteomes" id="UP000503096">
    <property type="component" value="Chromosome"/>
</dbReference>
<dbReference type="InterPro" id="IPR041698">
    <property type="entry name" value="Methyltransf_25"/>
</dbReference>
<dbReference type="CDD" id="cd02440">
    <property type="entry name" value="AdoMet_MTases"/>
    <property type="match status" value="1"/>
</dbReference>
<gene>
    <name evidence="4" type="primary">tam</name>
    <name evidence="4" type="ORF">DSM104440_00780</name>
</gene>
<dbReference type="GO" id="GO:0032259">
    <property type="term" value="P:methylation"/>
    <property type="evidence" value="ECO:0007669"/>
    <property type="project" value="UniProtKB-KW"/>
</dbReference>
<protein>
    <submittedName>
        <fullName evidence="4">Trans-aconitate 2-methyltransferase</fullName>
        <ecNumber evidence="4">2.1.1.144</ecNumber>
    </submittedName>
</protein>
<dbReference type="EMBL" id="CP053073">
    <property type="protein sequence ID" value="QJR13988.1"/>
    <property type="molecule type" value="Genomic_DNA"/>
</dbReference>
<dbReference type="PANTHER" id="PTHR43861:SF1">
    <property type="entry name" value="TRANS-ACONITATE 2-METHYLTRANSFERASE"/>
    <property type="match status" value="1"/>
</dbReference>
<dbReference type="PANTHER" id="PTHR43861">
    <property type="entry name" value="TRANS-ACONITATE 2-METHYLTRANSFERASE-RELATED"/>
    <property type="match status" value="1"/>
</dbReference>
<keyword evidence="1 4" id="KW-0489">Methyltransferase</keyword>
<dbReference type="GO" id="GO:0030798">
    <property type="term" value="F:trans-aconitate 2-methyltransferase activity"/>
    <property type="evidence" value="ECO:0007669"/>
    <property type="project" value="UniProtKB-EC"/>
</dbReference>
<keyword evidence="2 4" id="KW-0808">Transferase</keyword>
<dbReference type="EC" id="2.1.1.144" evidence="4"/>
<dbReference type="AlphaFoldDB" id="A0A6M4H4V8"/>
<organism evidence="4 5">
    <name type="scientific">Usitatibacter palustris</name>
    <dbReference type="NCBI Taxonomy" id="2732487"/>
    <lineage>
        <taxon>Bacteria</taxon>
        <taxon>Pseudomonadati</taxon>
        <taxon>Pseudomonadota</taxon>
        <taxon>Betaproteobacteria</taxon>
        <taxon>Nitrosomonadales</taxon>
        <taxon>Usitatibacteraceae</taxon>
        <taxon>Usitatibacter</taxon>
    </lineage>
</organism>
<reference evidence="4 5" key="1">
    <citation type="submission" date="2020-04" db="EMBL/GenBank/DDBJ databases">
        <title>Usitatibacter rugosus gen. nov., sp. nov. and Usitatibacter palustris sp. nov., novel members of Usitatibacteraceae fam. nov. within the order Nitrosomonadales isolated from soil.</title>
        <authorList>
            <person name="Huber K.J."/>
            <person name="Neumann-Schaal M."/>
            <person name="Geppert A."/>
            <person name="Luckner M."/>
            <person name="Wanner G."/>
            <person name="Overmann J."/>
        </authorList>
    </citation>
    <scope>NUCLEOTIDE SEQUENCE [LARGE SCALE GENOMIC DNA]</scope>
    <source>
        <strain evidence="4 5">Swamp67</strain>
    </source>
</reference>
<dbReference type="SUPFAM" id="SSF53335">
    <property type="entry name" value="S-adenosyl-L-methionine-dependent methyltransferases"/>
    <property type="match status" value="1"/>
</dbReference>
<evidence type="ECO:0000313" key="5">
    <source>
        <dbReference type="Proteomes" id="UP000503096"/>
    </source>
</evidence>
<keyword evidence="5" id="KW-1185">Reference proteome</keyword>
<dbReference type="KEGG" id="upl:DSM104440_00780"/>
<proteinExistence type="predicted"/>
<name>A0A6M4H4V8_9PROT</name>
<accession>A0A6M4H4V8</accession>
<sequence length="216" mass="23897">MAGVDGVTLPEDLSLISAKTLEHYNERAVEFWNGTRDHDVKQNIEALLRHIQGTPPFVVLDFGCGPGRDLAAFRGLGHEAIGLEGSPALAAMAREHSGCEVREQDFLALQLPAARFDGIFANASLFHVPRQELPRVLRELHAALKPGGVLFASNPRGQNEEGWNRGRYGSYHDLDTWRAFLEAAAFAELEHYYRPPGLPPEQQPWLASVWRAVAAP</sequence>
<dbReference type="InParanoid" id="A0A6M4H4V8"/>
<feature type="domain" description="Methyltransferase" evidence="3">
    <location>
        <begin position="59"/>
        <end position="148"/>
    </location>
</feature>
<dbReference type="Pfam" id="PF13649">
    <property type="entry name" value="Methyltransf_25"/>
    <property type="match status" value="1"/>
</dbReference>
<evidence type="ECO:0000259" key="3">
    <source>
        <dbReference type="Pfam" id="PF13649"/>
    </source>
</evidence>
<evidence type="ECO:0000256" key="2">
    <source>
        <dbReference type="ARBA" id="ARBA00022679"/>
    </source>
</evidence>
<dbReference type="Gene3D" id="3.40.50.150">
    <property type="entry name" value="Vaccinia Virus protein VP39"/>
    <property type="match status" value="1"/>
</dbReference>
<evidence type="ECO:0000313" key="4">
    <source>
        <dbReference type="EMBL" id="QJR13988.1"/>
    </source>
</evidence>